<evidence type="ECO:0000313" key="2">
    <source>
        <dbReference type="EMBL" id="OGG12846.1"/>
    </source>
</evidence>
<comment type="caution">
    <text evidence="2">The sequence shown here is derived from an EMBL/GenBank/DDBJ whole genome shotgun (WGS) entry which is preliminary data.</text>
</comment>
<sequence length="319" mass="37599">MSYLIAGKSDINSLLLYNFKDIKVFELYLGTLSDFDEKKINEIKKNCRIFSVHQPTYVTLKGNHFGFNLLSSSPEGQKSKEDFRELMIKCHRHGINRVVLHAARYDPHELDQNDAISKFINKLNGFPYQSSITIEYDVLWFNTELTDSLPLITNSVVLREIIQKTAVGITLDIEHFIISNFYVMFCNHLKNIKRKEKSEKDFKNWIHVDTDIKIANLYKELKNFVEEFKDRINHIHLNGTDWYNYFLKESLPLVGEHLPLGYNEEKIKDRMDYFQLSNILRMLPQKKETAIVLEVGKRDSVYDYFSKVSDSVTFLRKYL</sequence>
<name>A0A1F5ZK18_9BACT</name>
<evidence type="ECO:0000259" key="1">
    <source>
        <dbReference type="Pfam" id="PF01261"/>
    </source>
</evidence>
<dbReference type="AlphaFoldDB" id="A0A1F5ZK18"/>
<protein>
    <recommendedName>
        <fullName evidence="1">Xylose isomerase-like TIM barrel domain-containing protein</fullName>
    </recommendedName>
</protein>
<dbReference type="InterPro" id="IPR013022">
    <property type="entry name" value="Xyl_isomerase-like_TIM-brl"/>
</dbReference>
<proteinExistence type="predicted"/>
<dbReference type="Proteomes" id="UP000176923">
    <property type="component" value="Unassembled WGS sequence"/>
</dbReference>
<gene>
    <name evidence="2" type="ORF">A3D77_07360</name>
</gene>
<dbReference type="Pfam" id="PF01261">
    <property type="entry name" value="AP_endonuc_2"/>
    <property type="match status" value="1"/>
</dbReference>
<dbReference type="SUPFAM" id="SSF51658">
    <property type="entry name" value="Xylose isomerase-like"/>
    <property type="match status" value="1"/>
</dbReference>
<dbReference type="InterPro" id="IPR036237">
    <property type="entry name" value="Xyl_isomerase-like_sf"/>
</dbReference>
<accession>A0A1F5ZK18</accession>
<dbReference type="Gene3D" id="3.20.20.150">
    <property type="entry name" value="Divalent-metal-dependent TIM barrel enzymes"/>
    <property type="match status" value="1"/>
</dbReference>
<dbReference type="EMBL" id="MFJL01000041">
    <property type="protein sequence ID" value="OGG12846.1"/>
    <property type="molecule type" value="Genomic_DNA"/>
</dbReference>
<reference evidence="2 3" key="1">
    <citation type="journal article" date="2016" name="Nat. Commun.">
        <title>Thousands of microbial genomes shed light on interconnected biogeochemical processes in an aquifer system.</title>
        <authorList>
            <person name="Anantharaman K."/>
            <person name="Brown C.T."/>
            <person name="Hug L.A."/>
            <person name="Sharon I."/>
            <person name="Castelle C.J."/>
            <person name="Probst A.J."/>
            <person name="Thomas B.C."/>
            <person name="Singh A."/>
            <person name="Wilkins M.J."/>
            <person name="Karaoz U."/>
            <person name="Brodie E.L."/>
            <person name="Williams K.H."/>
            <person name="Hubbard S.S."/>
            <person name="Banfield J.F."/>
        </authorList>
    </citation>
    <scope>NUCLEOTIDE SEQUENCE [LARGE SCALE GENOMIC DNA]</scope>
</reference>
<evidence type="ECO:0000313" key="3">
    <source>
        <dbReference type="Proteomes" id="UP000176923"/>
    </source>
</evidence>
<organism evidence="2 3">
    <name type="scientific">Candidatus Gottesmanbacteria bacterium RIFCSPHIGHO2_02_FULL_39_11</name>
    <dbReference type="NCBI Taxonomy" id="1798382"/>
    <lineage>
        <taxon>Bacteria</taxon>
        <taxon>Candidatus Gottesmaniibacteriota</taxon>
    </lineage>
</organism>
<feature type="domain" description="Xylose isomerase-like TIM barrel" evidence="1">
    <location>
        <begin position="24"/>
        <end position="296"/>
    </location>
</feature>
<dbReference type="STRING" id="1798382.A3D77_07360"/>